<dbReference type="HOGENOM" id="CLU_1941156_0_0_1"/>
<keyword evidence="2" id="KW-1185">Reference proteome</keyword>
<evidence type="ECO:0000313" key="1">
    <source>
        <dbReference type="EnsemblPlants" id="LPERR08G16750.1"/>
    </source>
</evidence>
<name>A0A0D9X9J9_9ORYZ</name>
<sequence length="130" mass="14638">MTVLVLSCCVFNFVSPPFLHCHTLKFLGLDRCTSNNTNELQAGNHTSTTKWWACLQSLCVIDLRYTDWVGIFHEEKALFGSHYCCRQQLRCTATTVTLAAFLHPSQDRSAEVAERLRCVVQSQAAAAVQR</sequence>
<dbReference type="AlphaFoldDB" id="A0A0D9X9J9"/>
<dbReference type="EnsemblPlants" id="LPERR08G16750.1">
    <property type="protein sequence ID" value="LPERR08G16750.1"/>
    <property type="gene ID" value="LPERR08G16750"/>
</dbReference>
<accession>A0A0D9X9J9</accession>
<dbReference type="Proteomes" id="UP000032180">
    <property type="component" value="Chromosome 8"/>
</dbReference>
<dbReference type="Gramene" id="LPERR08G16750.1">
    <property type="protein sequence ID" value="LPERR08G16750.1"/>
    <property type="gene ID" value="LPERR08G16750"/>
</dbReference>
<reference evidence="1" key="3">
    <citation type="submission" date="2015-04" db="UniProtKB">
        <authorList>
            <consortium name="EnsemblPlants"/>
        </authorList>
    </citation>
    <scope>IDENTIFICATION</scope>
</reference>
<proteinExistence type="predicted"/>
<evidence type="ECO:0000313" key="2">
    <source>
        <dbReference type="Proteomes" id="UP000032180"/>
    </source>
</evidence>
<dbReference type="STRING" id="77586.A0A0D9X9J9"/>
<protein>
    <submittedName>
        <fullName evidence="1">Uncharacterized protein</fullName>
    </submittedName>
</protein>
<organism evidence="1 2">
    <name type="scientific">Leersia perrieri</name>
    <dbReference type="NCBI Taxonomy" id="77586"/>
    <lineage>
        <taxon>Eukaryota</taxon>
        <taxon>Viridiplantae</taxon>
        <taxon>Streptophyta</taxon>
        <taxon>Embryophyta</taxon>
        <taxon>Tracheophyta</taxon>
        <taxon>Spermatophyta</taxon>
        <taxon>Magnoliopsida</taxon>
        <taxon>Liliopsida</taxon>
        <taxon>Poales</taxon>
        <taxon>Poaceae</taxon>
        <taxon>BOP clade</taxon>
        <taxon>Oryzoideae</taxon>
        <taxon>Oryzeae</taxon>
        <taxon>Oryzinae</taxon>
        <taxon>Leersia</taxon>
    </lineage>
</organism>
<reference evidence="2" key="2">
    <citation type="submission" date="2013-12" db="EMBL/GenBank/DDBJ databases">
        <authorList>
            <person name="Yu Y."/>
            <person name="Lee S."/>
            <person name="de Baynast K."/>
            <person name="Wissotski M."/>
            <person name="Liu L."/>
            <person name="Talag J."/>
            <person name="Goicoechea J."/>
            <person name="Angelova A."/>
            <person name="Jetty R."/>
            <person name="Kudrna D."/>
            <person name="Golser W."/>
            <person name="Rivera L."/>
            <person name="Zhang J."/>
            <person name="Wing R."/>
        </authorList>
    </citation>
    <scope>NUCLEOTIDE SEQUENCE</scope>
</reference>
<reference evidence="1 2" key="1">
    <citation type="submission" date="2012-08" db="EMBL/GenBank/DDBJ databases">
        <title>Oryza genome evolution.</title>
        <authorList>
            <person name="Wing R.A."/>
        </authorList>
    </citation>
    <scope>NUCLEOTIDE SEQUENCE</scope>
</reference>